<proteinExistence type="predicted"/>
<dbReference type="InterPro" id="IPR050595">
    <property type="entry name" value="Bact_response_regulator"/>
</dbReference>
<evidence type="ECO:0000259" key="3">
    <source>
        <dbReference type="PROSITE" id="PS50110"/>
    </source>
</evidence>
<dbReference type="Pfam" id="PF00072">
    <property type="entry name" value="Response_reg"/>
    <property type="match status" value="1"/>
</dbReference>
<dbReference type="Gene3D" id="3.40.50.2300">
    <property type="match status" value="1"/>
</dbReference>
<dbReference type="PROSITE" id="PS50110">
    <property type="entry name" value="RESPONSE_REGULATORY"/>
    <property type="match status" value="1"/>
</dbReference>
<evidence type="ECO:0000256" key="1">
    <source>
        <dbReference type="ARBA" id="ARBA00022553"/>
    </source>
</evidence>
<dbReference type="Proteomes" id="UP000033618">
    <property type="component" value="Unassembled WGS sequence"/>
</dbReference>
<dbReference type="GO" id="GO:0000160">
    <property type="term" value="P:phosphorelay signal transduction system"/>
    <property type="evidence" value="ECO:0007669"/>
    <property type="project" value="InterPro"/>
</dbReference>
<evidence type="ECO:0000313" key="5">
    <source>
        <dbReference type="Proteomes" id="UP000033618"/>
    </source>
</evidence>
<dbReference type="InterPro" id="IPR011006">
    <property type="entry name" value="CheY-like_superfamily"/>
</dbReference>
<name>A0A0F5K4Z0_9BURK</name>
<protein>
    <recommendedName>
        <fullName evidence="3">Response regulatory domain-containing protein</fullName>
    </recommendedName>
</protein>
<evidence type="ECO:0000256" key="2">
    <source>
        <dbReference type="PROSITE-ProRule" id="PRU00169"/>
    </source>
</evidence>
<dbReference type="OrthoDB" id="5421695at2"/>
<evidence type="ECO:0000313" key="4">
    <source>
        <dbReference type="EMBL" id="KKB65153.1"/>
    </source>
</evidence>
<dbReference type="STRING" id="28092.WM40_00285"/>
<dbReference type="PANTHER" id="PTHR44591:SF3">
    <property type="entry name" value="RESPONSE REGULATORY DOMAIN-CONTAINING PROTEIN"/>
    <property type="match status" value="1"/>
</dbReference>
<dbReference type="PANTHER" id="PTHR44591">
    <property type="entry name" value="STRESS RESPONSE REGULATOR PROTEIN 1"/>
    <property type="match status" value="1"/>
</dbReference>
<organism evidence="4 5">
    <name type="scientific">Robbsia andropogonis</name>
    <dbReference type="NCBI Taxonomy" id="28092"/>
    <lineage>
        <taxon>Bacteria</taxon>
        <taxon>Pseudomonadati</taxon>
        <taxon>Pseudomonadota</taxon>
        <taxon>Betaproteobacteria</taxon>
        <taxon>Burkholderiales</taxon>
        <taxon>Burkholderiaceae</taxon>
        <taxon>Robbsia</taxon>
    </lineage>
</organism>
<reference evidence="4 5" key="1">
    <citation type="submission" date="2015-03" db="EMBL/GenBank/DDBJ databases">
        <title>Draft Genome Sequence of Burkholderia andropogonis type strain ICMP2807, isolated from Sorghum bicolor.</title>
        <authorList>
            <person name="Lopes-Santos L."/>
            <person name="Castro D.B."/>
            <person name="Ottoboni L.M."/>
            <person name="Park D."/>
            <person name="Weirc B.S."/>
            <person name="Destefano S.A."/>
        </authorList>
    </citation>
    <scope>NUCLEOTIDE SEQUENCE [LARGE SCALE GENOMIC DNA]</scope>
    <source>
        <strain evidence="4 5">ICMP2807</strain>
    </source>
</reference>
<feature type="modified residue" description="4-aspartylphosphate" evidence="2">
    <location>
        <position position="55"/>
    </location>
</feature>
<keyword evidence="5" id="KW-1185">Reference proteome</keyword>
<sequence>MEEQKDLLVVDDNVDSAESLAMLLEIHGYSARVVHNGHAALAAVAARVPEAVILDISMPGMDGFEVARRLRTQFTSAQLKLIGLSGYGDEGSRRQAQEAGFDQLLVKPIDVEGVIATL</sequence>
<dbReference type="SUPFAM" id="SSF52172">
    <property type="entry name" value="CheY-like"/>
    <property type="match status" value="1"/>
</dbReference>
<dbReference type="RefSeq" id="WP_024902666.1">
    <property type="nucleotide sequence ID" value="NZ_CADFGU010000001.1"/>
</dbReference>
<gene>
    <name evidence="4" type="ORF">WM40_00285</name>
</gene>
<dbReference type="EMBL" id="LAQU01000001">
    <property type="protein sequence ID" value="KKB65153.1"/>
    <property type="molecule type" value="Genomic_DNA"/>
</dbReference>
<accession>A0A0F5K4Z0</accession>
<comment type="caution">
    <text evidence="4">The sequence shown here is derived from an EMBL/GenBank/DDBJ whole genome shotgun (WGS) entry which is preliminary data.</text>
</comment>
<dbReference type="InterPro" id="IPR001789">
    <property type="entry name" value="Sig_transdc_resp-reg_receiver"/>
</dbReference>
<dbReference type="SMART" id="SM00448">
    <property type="entry name" value="REC"/>
    <property type="match status" value="1"/>
</dbReference>
<keyword evidence="1 2" id="KW-0597">Phosphoprotein</keyword>
<dbReference type="AlphaFoldDB" id="A0A0F5K4Z0"/>
<feature type="domain" description="Response regulatory" evidence="3">
    <location>
        <begin position="6"/>
        <end position="118"/>
    </location>
</feature>